<name>A0A564YWA1_HYMDI</name>
<proteinExistence type="predicted"/>
<dbReference type="EMBL" id="CABIJS010000444">
    <property type="protein sequence ID" value="VUZ51525.1"/>
    <property type="molecule type" value="Genomic_DNA"/>
</dbReference>
<reference evidence="1 2" key="1">
    <citation type="submission" date="2019-07" db="EMBL/GenBank/DDBJ databases">
        <authorList>
            <person name="Jastrzebski P J."/>
            <person name="Paukszto L."/>
            <person name="Jastrzebski P J."/>
        </authorList>
    </citation>
    <scope>NUCLEOTIDE SEQUENCE [LARGE SCALE GENOMIC DNA]</scope>
    <source>
        <strain evidence="1 2">WMS-il1</strain>
    </source>
</reference>
<dbReference type="Proteomes" id="UP000321570">
    <property type="component" value="Unassembled WGS sequence"/>
</dbReference>
<gene>
    <name evidence="1" type="ORF">WMSIL1_LOCUS10326</name>
</gene>
<evidence type="ECO:0000313" key="2">
    <source>
        <dbReference type="Proteomes" id="UP000321570"/>
    </source>
</evidence>
<protein>
    <submittedName>
        <fullName evidence="1">Uncharacterized protein</fullName>
    </submittedName>
</protein>
<evidence type="ECO:0000313" key="1">
    <source>
        <dbReference type="EMBL" id="VUZ51525.1"/>
    </source>
</evidence>
<accession>A0A564YWA1</accession>
<keyword evidence="2" id="KW-1185">Reference proteome</keyword>
<sequence length="96" mass="10459">MTNSALDSALFDSEAMPVFLVHKISTSLPKSTQFAALPSPSAEQKTTSPCPCCQCWHFLNNVLSGSISVNSTKRWDINKVIIYYPPPGFPNSPPTT</sequence>
<organism evidence="1 2">
    <name type="scientific">Hymenolepis diminuta</name>
    <name type="common">Rat tapeworm</name>
    <dbReference type="NCBI Taxonomy" id="6216"/>
    <lineage>
        <taxon>Eukaryota</taxon>
        <taxon>Metazoa</taxon>
        <taxon>Spiralia</taxon>
        <taxon>Lophotrochozoa</taxon>
        <taxon>Platyhelminthes</taxon>
        <taxon>Cestoda</taxon>
        <taxon>Eucestoda</taxon>
        <taxon>Cyclophyllidea</taxon>
        <taxon>Hymenolepididae</taxon>
        <taxon>Hymenolepis</taxon>
    </lineage>
</organism>
<dbReference type="AlphaFoldDB" id="A0A564YWA1"/>